<organism evidence="4 5">
    <name type="scientific">Hydrogenophaga taeniospiralis CCUG 15921</name>
    <dbReference type="NCBI Taxonomy" id="1281780"/>
    <lineage>
        <taxon>Bacteria</taxon>
        <taxon>Pseudomonadati</taxon>
        <taxon>Pseudomonadota</taxon>
        <taxon>Betaproteobacteria</taxon>
        <taxon>Burkholderiales</taxon>
        <taxon>Comamonadaceae</taxon>
        <taxon>Hydrogenophaga</taxon>
    </lineage>
</organism>
<protein>
    <recommendedName>
        <fullName evidence="3">Type II secretion system protein GspB C-terminal domain-containing protein</fullName>
    </recommendedName>
</protein>
<feature type="region of interest" description="Disordered" evidence="1">
    <location>
        <begin position="135"/>
        <end position="165"/>
    </location>
</feature>
<keyword evidence="2" id="KW-0472">Membrane</keyword>
<dbReference type="AlphaFoldDB" id="A0A9X4NNF8"/>
<accession>A0A9X4NNF8</accession>
<dbReference type="GO" id="GO:0015627">
    <property type="term" value="C:type II protein secretion system complex"/>
    <property type="evidence" value="ECO:0007669"/>
    <property type="project" value="InterPro"/>
</dbReference>
<name>A0A9X4NNF8_9BURK</name>
<reference evidence="4" key="1">
    <citation type="submission" date="2013-01" db="EMBL/GenBank/DDBJ databases">
        <title>Genome draft of Hydrogenophaga taeniospiralis 2K1.</title>
        <authorList>
            <person name="Gomila M."/>
            <person name="Lalucat J."/>
        </authorList>
    </citation>
    <scope>NUCLEOTIDE SEQUENCE</scope>
    <source>
        <strain evidence="4">CCUG 15921</strain>
    </source>
</reference>
<comment type="caution">
    <text evidence="4">The sequence shown here is derived from an EMBL/GenBank/DDBJ whole genome shotgun (WGS) entry which is preliminary data.</text>
</comment>
<evidence type="ECO:0000256" key="2">
    <source>
        <dbReference type="SAM" id="Phobius"/>
    </source>
</evidence>
<evidence type="ECO:0000259" key="3">
    <source>
        <dbReference type="Pfam" id="PF16537"/>
    </source>
</evidence>
<dbReference type="EMBL" id="AOGK01000001">
    <property type="protein sequence ID" value="MDG5973649.1"/>
    <property type="molecule type" value="Genomic_DNA"/>
</dbReference>
<dbReference type="InterPro" id="IPR032389">
    <property type="entry name" value="GspB_C"/>
</dbReference>
<evidence type="ECO:0000313" key="5">
    <source>
        <dbReference type="Proteomes" id="UP001152876"/>
    </source>
</evidence>
<evidence type="ECO:0000256" key="1">
    <source>
        <dbReference type="SAM" id="MobiDB-lite"/>
    </source>
</evidence>
<keyword evidence="2" id="KW-1133">Transmembrane helix</keyword>
<proteinExistence type="predicted"/>
<keyword evidence="2" id="KW-0812">Transmembrane</keyword>
<dbReference type="OrthoDB" id="5432325at2"/>
<keyword evidence="5" id="KW-1185">Reference proteome</keyword>
<dbReference type="PROSITE" id="PS51318">
    <property type="entry name" value="TAT"/>
    <property type="match status" value="1"/>
</dbReference>
<dbReference type="InterPro" id="IPR006311">
    <property type="entry name" value="TAT_signal"/>
</dbReference>
<gene>
    <name evidence="4" type="ORF">H010_00200</name>
</gene>
<dbReference type="RefSeq" id="WP_068169448.1">
    <property type="nucleotide sequence ID" value="NZ_AOGK01000001.1"/>
</dbReference>
<dbReference type="Pfam" id="PF16537">
    <property type="entry name" value="T2SSB"/>
    <property type="match status" value="1"/>
</dbReference>
<dbReference type="Proteomes" id="UP001152876">
    <property type="component" value="Unassembled WGS sequence"/>
</dbReference>
<feature type="transmembrane region" description="Helical" evidence="2">
    <location>
        <begin position="45"/>
        <end position="63"/>
    </location>
</feature>
<feature type="region of interest" description="Disordered" evidence="1">
    <location>
        <begin position="13"/>
        <end position="36"/>
    </location>
</feature>
<evidence type="ECO:0000313" key="4">
    <source>
        <dbReference type="EMBL" id="MDG5973649.1"/>
    </source>
</evidence>
<sequence length="234" mass="23931">MSYILDALKRADAERERERGHVPGLHSHGTAIQARTGSPAMGRRTLMLGAAVLAVAAALVWWWNGRAPAAPQPAAASTAASQIAARLALAPPSPPPASALPILAPEPAPVPPPAVPPAPLQAPVALPVAAPPVATPVPPDTAAHNPDVGVPKPPTPATAPARPASTLPVYASGVGPEVKISGATYSENPAHRMLIANGLVLHEGQDIAPDLKLEVIGPRGAVLNHRGTRYNIQY</sequence>
<feature type="domain" description="Type II secretion system protein GspB C-terminal" evidence="3">
    <location>
        <begin position="176"/>
        <end position="233"/>
    </location>
</feature>